<protein>
    <submittedName>
        <fullName evidence="1">Uncharacterized protein</fullName>
    </submittedName>
</protein>
<dbReference type="EMBL" id="NJHN03000008">
    <property type="protein sequence ID" value="KAH9426693.1"/>
    <property type="molecule type" value="Genomic_DNA"/>
</dbReference>
<comment type="caution">
    <text evidence="1">The sequence shown here is derived from an EMBL/GenBank/DDBJ whole genome shotgun (WGS) entry which is preliminary data.</text>
</comment>
<sequence length="61" mass="7262">MVKDNVKYLLKTLWINRFCPVSAAFIEYLINSIGHSGYFLNKFFFINNCFEINDITFLNIF</sequence>
<reference evidence="1 2" key="1">
    <citation type="journal article" date="2018" name="J. Allergy Clin. Immunol.">
        <title>High-quality assembly of Dermatophagoides pteronyssinus genome and transcriptome reveals a wide range of novel allergens.</title>
        <authorList>
            <person name="Liu X.Y."/>
            <person name="Yang K.Y."/>
            <person name="Wang M.Q."/>
            <person name="Kwok J.S."/>
            <person name="Zeng X."/>
            <person name="Yang Z."/>
            <person name="Xiao X.J."/>
            <person name="Lau C.P."/>
            <person name="Li Y."/>
            <person name="Huang Z.M."/>
            <person name="Ba J.G."/>
            <person name="Yim A.K."/>
            <person name="Ouyang C.Y."/>
            <person name="Ngai S.M."/>
            <person name="Chan T.F."/>
            <person name="Leung E.L."/>
            <person name="Liu L."/>
            <person name="Liu Z.G."/>
            <person name="Tsui S.K."/>
        </authorList>
    </citation>
    <scope>NUCLEOTIDE SEQUENCE [LARGE SCALE GENOMIC DNA]</scope>
    <source>
        <strain evidence="1">Derp</strain>
    </source>
</reference>
<proteinExistence type="predicted"/>
<evidence type="ECO:0000313" key="1">
    <source>
        <dbReference type="EMBL" id="KAH9426693.1"/>
    </source>
</evidence>
<evidence type="ECO:0000313" key="2">
    <source>
        <dbReference type="Proteomes" id="UP000887458"/>
    </source>
</evidence>
<gene>
    <name evidence="1" type="ORF">DERP_002792</name>
</gene>
<dbReference type="Proteomes" id="UP000887458">
    <property type="component" value="Unassembled WGS sequence"/>
</dbReference>
<accession>A0ABQ8JW94</accession>
<name>A0ABQ8JW94_DERPT</name>
<reference evidence="1 2" key="2">
    <citation type="journal article" date="2022" name="Mol. Biol. Evol.">
        <title>Comparative Genomics Reveals Insights into the Divergent Evolution of Astigmatic Mites and Household Pest Adaptations.</title>
        <authorList>
            <person name="Xiong Q."/>
            <person name="Wan A.T."/>
            <person name="Liu X."/>
            <person name="Fung C.S."/>
            <person name="Xiao X."/>
            <person name="Malainual N."/>
            <person name="Hou J."/>
            <person name="Wang L."/>
            <person name="Wang M."/>
            <person name="Yang K.Y."/>
            <person name="Cui Y."/>
            <person name="Leung E.L."/>
            <person name="Nong W."/>
            <person name="Shin S.K."/>
            <person name="Au S.W."/>
            <person name="Jeong K.Y."/>
            <person name="Chew F.T."/>
            <person name="Hui J.H."/>
            <person name="Leung T.F."/>
            <person name="Tungtrongchitr A."/>
            <person name="Zhong N."/>
            <person name="Liu Z."/>
            <person name="Tsui S.K."/>
        </authorList>
    </citation>
    <scope>NUCLEOTIDE SEQUENCE [LARGE SCALE GENOMIC DNA]</scope>
    <source>
        <strain evidence="1">Derp</strain>
    </source>
</reference>
<organism evidence="1 2">
    <name type="scientific">Dermatophagoides pteronyssinus</name>
    <name type="common">European house dust mite</name>
    <dbReference type="NCBI Taxonomy" id="6956"/>
    <lineage>
        <taxon>Eukaryota</taxon>
        <taxon>Metazoa</taxon>
        <taxon>Ecdysozoa</taxon>
        <taxon>Arthropoda</taxon>
        <taxon>Chelicerata</taxon>
        <taxon>Arachnida</taxon>
        <taxon>Acari</taxon>
        <taxon>Acariformes</taxon>
        <taxon>Sarcoptiformes</taxon>
        <taxon>Astigmata</taxon>
        <taxon>Psoroptidia</taxon>
        <taxon>Analgoidea</taxon>
        <taxon>Pyroglyphidae</taxon>
        <taxon>Dermatophagoidinae</taxon>
        <taxon>Dermatophagoides</taxon>
    </lineage>
</organism>
<keyword evidence="2" id="KW-1185">Reference proteome</keyword>